<dbReference type="EMBL" id="AXCV01000035">
    <property type="protein sequence ID" value="KGO32345.1"/>
    <property type="molecule type" value="Genomic_DNA"/>
</dbReference>
<keyword evidence="5" id="KW-1185">Reference proteome</keyword>
<dbReference type="InterPro" id="IPR000192">
    <property type="entry name" value="Aminotrans_V_dom"/>
</dbReference>
<keyword evidence="2" id="KW-0663">Pyridoxal phosphate</keyword>
<evidence type="ECO:0000256" key="1">
    <source>
        <dbReference type="ARBA" id="ARBA00001933"/>
    </source>
</evidence>
<organism evidence="4 5">
    <name type="scientific">Oenococcus alcoholitolerans</name>
    <dbReference type="NCBI Taxonomy" id="931074"/>
    <lineage>
        <taxon>Bacteria</taxon>
        <taxon>Bacillati</taxon>
        <taxon>Bacillota</taxon>
        <taxon>Bacilli</taxon>
        <taxon>Lactobacillales</taxon>
        <taxon>Lactobacillaceae</taxon>
        <taxon>Oenococcus</taxon>
    </lineage>
</organism>
<dbReference type="PANTHER" id="PTHR43586:SF8">
    <property type="entry name" value="CYSTEINE DESULFURASE 1, CHLOROPLASTIC"/>
    <property type="match status" value="1"/>
</dbReference>
<evidence type="ECO:0000313" key="4">
    <source>
        <dbReference type="EMBL" id="KGO32345.1"/>
    </source>
</evidence>
<gene>
    <name evidence="4" type="ORF">Q757_01550</name>
</gene>
<comment type="caution">
    <text evidence="4">The sequence shown here is derived from an EMBL/GenBank/DDBJ whole genome shotgun (WGS) entry which is preliminary data.</text>
</comment>
<proteinExistence type="predicted"/>
<evidence type="ECO:0000256" key="2">
    <source>
        <dbReference type="ARBA" id="ARBA00022898"/>
    </source>
</evidence>
<accession>A0ABR4XSH6</accession>
<reference evidence="4 5" key="1">
    <citation type="journal article" date="2014" name="Antonie Van Leeuwenhoek">
        <title>Oenococcus alcoholitolerans sp. nov., a lactic acid bacteria isolated from cachaca and ethanol fermentation processes.</title>
        <authorList>
            <person name="Badotti F."/>
            <person name="Moreira A.P."/>
            <person name="Tonon L.A."/>
            <person name="de Lucena B.T."/>
            <person name="Gomes Fde C."/>
            <person name="Kruger R."/>
            <person name="Thompson C.C."/>
            <person name="de Morais M.A.Jr."/>
            <person name="Rosa C.A."/>
            <person name="Thompson F.L."/>
        </authorList>
    </citation>
    <scope>NUCLEOTIDE SEQUENCE [LARGE SCALE GENOMIC DNA]</scope>
    <source>
        <strain evidence="4 5">UFRJ-M7.2.18</strain>
    </source>
</reference>
<evidence type="ECO:0000313" key="5">
    <source>
        <dbReference type="Proteomes" id="UP000030023"/>
    </source>
</evidence>
<dbReference type="InterPro" id="IPR015421">
    <property type="entry name" value="PyrdxlP-dep_Trfase_major"/>
</dbReference>
<dbReference type="Pfam" id="PF00266">
    <property type="entry name" value="Aminotran_5"/>
    <property type="match status" value="1"/>
</dbReference>
<evidence type="ECO:0000259" key="3">
    <source>
        <dbReference type="Pfam" id="PF00266"/>
    </source>
</evidence>
<protein>
    <recommendedName>
        <fullName evidence="3">Aminotransferase class V domain-containing protein</fullName>
    </recommendedName>
</protein>
<dbReference type="PANTHER" id="PTHR43586">
    <property type="entry name" value="CYSTEINE DESULFURASE"/>
    <property type="match status" value="1"/>
</dbReference>
<sequence length="99" mass="11206">MSSHATDEYEKARDNIAKFIGAKSSKTIIFTRSTTESINLVARSFGDLCIKSGDEILITASEHHSNLIPWQQLAKRKQAYLKYLPLKKGWQLVTNRPAK</sequence>
<dbReference type="InterPro" id="IPR015424">
    <property type="entry name" value="PyrdxlP-dep_Trfase"/>
</dbReference>
<name>A0ABR4XSH6_9LACO</name>
<dbReference type="Gene3D" id="3.40.640.10">
    <property type="entry name" value="Type I PLP-dependent aspartate aminotransferase-like (Major domain)"/>
    <property type="match status" value="1"/>
</dbReference>
<comment type="cofactor">
    <cofactor evidence="1">
        <name>pyridoxal 5'-phosphate</name>
        <dbReference type="ChEBI" id="CHEBI:597326"/>
    </cofactor>
</comment>
<feature type="domain" description="Aminotransferase class V" evidence="3">
    <location>
        <begin position="2"/>
        <end position="92"/>
    </location>
</feature>
<dbReference type="SUPFAM" id="SSF53383">
    <property type="entry name" value="PLP-dependent transferases"/>
    <property type="match status" value="1"/>
</dbReference>
<dbReference type="Proteomes" id="UP000030023">
    <property type="component" value="Unassembled WGS sequence"/>
</dbReference>